<feature type="region of interest" description="Disordered" evidence="8">
    <location>
        <begin position="479"/>
        <end position="499"/>
    </location>
</feature>
<dbReference type="SMART" id="SM00389">
    <property type="entry name" value="HOX"/>
    <property type="match status" value="1"/>
</dbReference>
<dbReference type="InterPro" id="IPR009057">
    <property type="entry name" value="Homeodomain-like_sf"/>
</dbReference>
<evidence type="ECO:0000256" key="6">
    <source>
        <dbReference type="PROSITE-ProRule" id="PRU00108"/>
    </source>
</evidence>
<feature type="compositionally biased region" description="Polar residues" evidence="8">
    <location>
        <begin position="451"/>
        <end position="469"/>
    </location>
</feature>
<dbReference type="EMBL" id="MU006582">
    <property type="protein sequence ID" value="KAF2745416.1"/>
    <property type="molecule type" value="Genomic_DNA"/>
</dbReference>
<feature type="region of interest" description="Disordered" evidence="8">
    <location>
        <begin position="1"/>
        <end position="23"/>
    </location>
</feature>
<feature type="region of interest" description="Disordered" evidence="8">
    <location>
        <begin position="451"/>
        <end position="470"/>
    </location>
</feature>
<feature type="domain" description="Homeobox" evidence="9">
    <location>
        <begin position="10"/>
        <end position="70"/>
    </location>
</feature>
<evidence type="ECO:0000256" key="7">
    <source>
        <dbReference type="RuleBase" id="RU000682"/>
    </source>
</evidence>
<reference evidence="10" key="1">
    <citation type="journal article" date="2020" name="Stud. Mycol.">
        <title>101 Dothideomycetes genomes: a test case for predicting lifestyles and emergence of pathogens.</title>
        <authorList>
            <person name="Haridas S."/>
            <person name="Albert R."/>
            <person name="Binder M."/>
            <person name="Bloem J."/>
            <person name="Labutti K."/>
            <person name="Salamov A."/>
            <person name="Andreopoulos B."/>
            <person name="Baker S."/>
            <person name="Barry K."/>
            <person name="Bills G."/>
            <person name="Bluhm B."/>
            <person name="Cannon C."/>
            <person name="Castanera R."/>
            <person name="Culley D."/>
            <person name="Daum C."/>
            <person name="Ezra D."/>
            <person name="Gonzalez J."/>
            <person name="Henrissat B."/>
            <person name="Kuo A."/>
            <person name="Liang C."/>
            <person name="Lipzen A."/>
            <person name="Lutzoni F."/>
            <person name="Magnuson J."/>
            <person name="Mondo S."/>
            <person name="Nolan M."/>
            <person name="Ohm R."/>
            <person name="Pangilinan J."/>
            <person name="Park H.-J."/>
            <person name="Ramirez L."/>
            <person name="Alfaro M."/>
            <person name="Sun H."/>
            <person name="Tritt A."/>
            <person name="Yoshinaga Y."/>
            <person name="Zwiers L.-H."/>
            <person name="Turgeon B."/>
            <person name="Goodwin S."/>
            <person name="Spatafora J."/>
            <person name="Crous P."/>
            <person name="Grigoriev I."/>
        </authorList>
    </citation>
    <scope>NUCLEOTIDE SEQUENCE</scope>
    <source>
        <strain evidence="10">CBS 119925</strain>
    </source>
</reference>
<dbReference type="SUPFAM" id="SSF46689">
    <property type="entry name" value="Homeodomain-like"/>
    <property type="match status" value="1"/>
</dbReference>
<feature type="region of interest" description="Disordered" evidence="8">
    <location>
        <begin position="629"/>
        <end position="662"/>
    </location>
</feature>
<evidence type="ECO:0000256" key="3">
    <source>
        <dbReference type="ARBA" id="ARBA00023125"/>
    </source>
</evidence>
<dbReference type="PANTHER" id="PTHR24341">
    <property type="entry name" value="HOMEOBOX PROTEIN ENGRAILED"/>
    <property type="match status" value="1"/>
</dbReference>
<dbReference type="InterPro" id="IPR001356">
    <property type="entry name" value="HD"/>
</dbReference>
<feature type="region of interest" description="Disordered" evidence="8">
    <location>
        <begin position="714"/>
        <end position="747"/>
    </location>
</feature>
<dbReference type="InterPro" id="IPR017970">
    <property type="entry name" value="Homeobox_CS"/>
</dbReference>
<name>A0A6A6V698_9PLEO</name>
<dbReference type="CDD" id="cd00086">
    <property type="entry name" value="homeodomain"/>
    <property type="match status" value="1"/>
</dbReference>
<feature type="compositionally biased region" description="Polar residues" evidence="8">
    <location>
        <begin position="629"/>
        <end position="641"/>
    </location>
</feature>
<comment type="subcellular location">
    <subcellularLocation>
        <location evidence="1 6 7">Nucleus</location>
    </subcellularLocation>
</comment>
<organism evidence="10 11">
    <name type="scientific">Sporormia fimetaria CBS 119925</name>
    <dbReference type="NCBI Taxonomy" id="1340428"/>
    <lineage>
        <taxon>Eukaryota</taxon>
        <taxon>Fungi</taxon>
        <taxon>Dikarya</taxon>
        <taxon>Ascomycota</taxon>
        <taxon>Pezizomycotina</taxon>
        <taxon>Dothideomycetes</taxon>
        <taxon>Pleosporomycetidae</taxon>
        <taxon>Pleosporales</taxon>
        <taxon>Sporormiaceae</taxon>
        <taxon>Sporormia</taxon>
    </lineage>
</organism>
<sequence>MAEPPKPAPPQGPDGKSRLSKAQHDVLEAHFAQQSKPTTNTKKAIAERMNVSIDKINNWFQNRRAKVKQEYKRAQNAHNQEMGIYGPRHPQLPNGNVQFPVNMDPPPGQPQMRPPMTQVYPPAMNVPTASLAVQNISPPPPATYPVQFHASPFDHSLRPIPEANQSVAYNSTALMHSLRAAALGPSYVDPQQGPVNMQDSANMQSARFSLYQDGLAQDGPTQSFPHDFGLSVSHAPANQSAQYNGEFSSYGYTGASGLSLTTSPEGQNSTASASAEQSPFSGVPSTTANSSSTGPGASAIDVTSVFANYTDEQDSKFIQATDNADAFDATYGIGSETTPNDFGYYWGQQMPSSTFNQQTGMYQHSNASINGLPLIQGEDSNAHLGQLEVDAPPHDKNVYSRRNSSTTNLASNIEAIHIQSSTPEPFTQPNPPSSIAARRRQHPAALNASTLRSASFTSGMASPGNGSEQTLRRIRSSGFAGVGGRIQKPSSAQRSPMTASFAEAAASPKFASTFSSASTSILGAPCSLAPPTPITPSEAVGFSQWQGNGVTNANVGLPEHSSPDNYSGVFSMDSVGTPFVTSGSPPSTPANALALRMAGDIYRDTPPQSAPATQAAFPQSMFARPPTHMQRNWPHSSSDLTMAQPKPSHVRRPSLPEGHPTMMRGNPMLYPANTTGMFGAPYDLSFNGISHNVPFAPPAQDPFVHEYGASDYTLHQGAGPEAHHNGPTGAPQKSYVFANQGPDDFVK</sequence>
<dbReference type="Proteomes" id="UP000799440">
    <property type="component" value="Unassembled WGS sequence"/>
</dbReference>
<evidence type="ECO:0000256" key="8">
    <source>
        <dbReference type="SAM" id="MobiDB-lite"/>
    </source>
</evidence>
<proteinExistence type="inferred from homology"/>
<feature type="region of interest" description="Disordered" evidence="8">
    <location>
        <begin position="419"/>
        <end position="443"/>
    </location>
</feature>
<keyword evidence="5 6" id="KW-0539">Nucleus</keyword>
<dbReference type="PROSITE" id="PS00027">
    <property type="entry name" value="HOMEOBOX_1"/>
    <property type="match status" value="1"/>
</dbReference>
<feature type="compositionally biased region" description="Polar residues" evidence="8">
    <location>
        <begin position="488"/>
        <end position="498"/>
    </location>
</feature>
<feature type="region of interest" description="Disordered" evidence="8">
    <location>
        <begin position="261"/>
        <end position="296"/>
    </location>
</feature>
<evidence type="ECO:0000256" key="1">
    <source>
        <dbReference type="ARBA" id="ARBA00004123"/>
    </source>
</evidence>
<feature type="compositionally biased region" description="Pro residues" evidence="8">
    <location>
        <begin position="1"/>
        <end position="12"/>
    </location>
</feature>
<evidence type="ECO:0000256" key="2">
    <source>
        <dbReference type="ARBA" id="ARBA00010896"/>
    </source>
</evidence>
<evidence type="ECO:0000259" key="9">
    <source>
        <dbReference type="PROSITE" id="PS50071"/>
    </source>
</evidence>
<dbReference type="PROSITE" id="PS50071">
    <property type="entry name" value="HOMEOBOX_2"/>
    <property type="match status" value="1"/>
</dbReference>
<evidence type="ECO:0000256" key="5">
    <source>
        <dbReference type="ARBA" id="ARBA00023242"/>
    </source>
</evidence>
<gene>
    <name evidence="10" type="ORF">M011DRAFT_478934</name>
</gene>
<feature type="DNA-binding region" description="Homeobox" evidence="6">
    <location>
        <begin position="12"/>
        <end position="71"/>
    </location>
</feature>
<protein>
    <recommendedName>
        <fullName evidence="9">Homeobox domain-containing protein</fullName>
    </recommendedName>
</protein>
<keyword evidence="3 6" id="KW-0238">DNA-binding</keyword>
<keyword evidence="4 6" id="KW-0371">Homeobox</keyword>
<dbReference type="Pfam" id="PF00046">
    <property type="entry name" value="Homeodomain"/>
    <property type="match status" value="1"/>
</dbReference>
<dbReference type="Gene3D" id="1.10.10.60">
    <property type="entry name" value="Homeodomain-like"/>
    <property type="match status" value="1"/>
</dbReference>
<dbReference type="GO" id="GO:0016586">
    <property type="term" value="C:RSC-type complex"/>
    <property type="evidence" value="ECO:0007669"/>
    <property type="project" value="TreeGrafter"/>
</dbReference>
<accession>A0A6A6V698</accession>
<evidence type="ECO:0000313" key="10">
    <source>
        <dbReference type="EMBL" id="KAF2745416.1"/>
    </source>
</evidence>
<dbReference type="GO" id="GO:0000981">
    <property type="term" value="F:DNA-binding transcription factor activity, RNA polymerase II-specific"/>
    <property type="evidence" value="ECO:0007669"/>
    <property type="project" value="InterPro"/>
</dbReference>
<comment type="similarity">
    <text evidence="2">Belongs to the engrailed homeobox family.</text>
</comment>
<evidence type="ECO:0000256" key="4">
    <source>
        <dbReference type="ARBA" id="ARBA00023155"/>
    </source>
</evidence>
<feature type="compositionally biased region" description="Polar residues" evidence="8">
    <location>
        <begin position="261"/>
        <end position="295"/>
    </location>
</feature>
<evidence type="ECO:0000313" key="11">
    <source>
        <dbReference type="Proteomes" id="UP000799440"/>
    </source>
</evidence>
<dbReference type="OrthoDB" id="6159439at2759"/>
<dbReference type="GO" id="GO:0003677">
    <property type="term" value="F:DNA binding"/>
    <property type="evidence" value="ECO:0007669"/>
    <property type="project" value="UniProtKB-UniRule"/>
</dbReference>
<dbReference type="PANTHER" id="PTHR24341:SF6">
    <property type="entry name" value="HOMEOBOX PROTEIN INVECTED"/>
    <property type="match status" value="1"/>
</dbReference>
<keyword evidence="11" id="KW-1185">Reference proteome</keyword>
<dbReference type="InterPro" id="IPR050720">
    <property type="entry name" value="Engrailed_Homeobox_TFs"/>
</dbReference>
<dbReference type="AlphaFoldDB" id="A0A6A6V698"/>